<name>A0A7S2WCQ7_9STRA</name>
<evidence type="ECO:0000256" key="6">
    <source>
        <dbReference type="RuleBase" id="RU363137"/>
    </source>
</evidence>
<dbReference type="EMBL" id="HBHK01010693">
    <property type="protein sequence ID" value="CAD9679818.1"/>
    <property type="molecule type" value="Transcribed_RNA"/>
</dbReference>
<dbReference type="GO" id="GO:0005198">
    <property type="term" value="F:structural molecule activity"/>
    <property type="evidence" value="ECO:0007669"/>
    <property type="project" value="InterPro"/>
</dbReference>
<evidence type="ECO:0000256" key="3">
    <source>
        <dbReference type="ARBA" id="ARBA00023136"/>
    </source>
</evidence>
<proteinExistence type="inferred from homology"/>
<comment type="function">
    <text evidence="6">Clathrin is the major protein of the polyhedral coat of coated pits and vesicles.</text>
</comment>
<feature type="region of interest" description="Disordered" evidence="7">
    <location>
        <begin position="1"/>
        <end position="92"/>
    </location>
</feature>
<evidence type="ECO:0000256" key="1">
    <source>
        <dbReference type="ARBA" id="ARBA00004180"/>
    </source>
</evidence>
<evidence type="ECO:0000313" key="8">
    <source>
        <dbReference type="EMBL" id="CAD9679818.1"/>
    </source>
</evidence>
<comment type="subcellular location">
    <subcellularLocation>
        <location evidence="1 6">Cytoplasmic vesicle membrane</location>
        <topology evidence="1 6">Peripheral membrane protein</topology>
        <orientation evidence="1 6">Cytoplasmic side</orientation>
    </subcellularLocation>
    <subcellularLocation>
        <location evidence="6">Membrane</location>
        <location evidence="6">Coated pit</location>
        <topology evidence="6">Peripheral membrane protein</topology>
        <orientation evidence="6">Cytoplasmic side</orientation>
    </subcellularLocation>
    <text evidence="6">Cytoplasmic face of coated pits and vesicles.</text>
</comment>
<evidence type="ECO:0000256" key="5">
    <source>
        <dbReference type="ARBA" id="ARBA00023329"/>
    </source>
</evidence>
<dbReference type="Pfam" id="PF01086">
    <property type="entry name" value="Clathrin_lg_ch"/>
    <property type="match status" value="1"/>
</dbReference>
<organism evidence="8">
    <name type="scientific">Mucochytrium quahogii</name>
    <dbReference type="NCBI Taxonomy" id="96639"/>
    <lineage>
        <taxon>Eukaryota</taxon>
        <taxon>Sar</taxon>
        <taxon>Stramenopiles</taxon>
        <taxon>Bigyra</taxon>
        <taxon>Labyrinthulomycetes</taxon>
        <taxon>Thraustochytrida</taxon>
        <taxon>Thraustochytriidae</taxon>
        <taxon>Mucochytrium</taxon>
    </lineage>
</organism>
<dbReference type="AlphaFoldDB" id="A0A7S2WCQ7"/>
<dbReference type="InterPro" id="IPR000996">
    <property type="entry name" value="Clathrin_L-chain"/>
</dbReference>
<evidence type="ECO:0000256" key="7">
    <source>
        <dbReference type="SAM" id="MobiDB-lite"/>
    </source>
</evidence>
<keyword evidence="4 6" id="KW-0168">Coated pit</keyword>
<keyword evidence="3 6" id="KW-0472">Membrane</keyword>
<gene>
    <name evidence="8" type="ORF">QSP1433_LOCUS6693</name>
</gene>
<accession>A0A7S2WCQ7</accession>
<evidence type="ECO:0000256" key="4">
    <source>
        <dbReference type="ARBA" id="ARBA00023176"/>
    </source>
</evidence>
<dbReference type="GO" id="GO:0006886">
    <property type="term" value="P:intracellular protein transport"/>
    <property type="evidence" value="ECO:0007669"/>
    <property type="project" value="InterPro"/>
</dbReference>
<dbReference type="GO" id="GO:0030130">
    <property type="term" value="C:clathrin coat of trans-Golgi network vesicle"/>
    <property type="evidence" value="ECO:0007669"/>
    <property type="project" value="InterPro"/>
</dbReference>
<dbReference type="PANTHER" id="PTHR10639">
    <property type="entry name" value="CLATHRIN LIGHT CHAIN"/>
    <property type="match status" value="1"/>
</dbReference>
<dbReference type="GO" id="GO:0032050">
    <property type="term" value="F:clathrin heavy chain binding"/>
    <property type="evidence" value="ECO:0007669"/>
    <property type="project" value="TreeGrafter"/>
</dbReference>
<sequence length="205" mass="22339">MSEEDPFGFGADDSEGNADPFQSEDLHVQGGFDAFGGEDENSGFGDELGADAGDQAAEYGNLEDEQEFVQPSTDVPAMDSQPAVAAADVQDDDDAALKAFERKFQAEVGEKDAKSQAQRAEMKEAAKKELDGFLAEKKVKNAAKLKLNREEEQEFMNSINDALTAENPWERIYTLVDVASKPSEDKTDVTRLKNILIQLKNAPVA</sequence>
<feature type="compositionally biased region" description="Acidic residues" evidence="7">
    <location>
        <begin position="1"/>
        <end position="16"/>
    </location>
</feature>
<dbReference type="GO" id="GO:0030132">
    <property type="term" value="C:clathrin coat of coated pit"/>
    <property type="evidence" value="ECO:0007669"/>
    <property type="project" value="InterPro"/>
</dbReference>
<evidence type="ECO:0000256" key="2">
    <source>
        <dbReference type="ARBA" id="ARBA00005263"/>
    </source>
</evidence>
<dbReference type="GO" id="GO:0072583">
    <property type="term" value="P:clathrin-dependent endocytosis"/>
    <property type="evidence" value="ECO:0007669"/>
    <property type="project" value="TreeGrafter"/>
</dbReference>
<dbReference type="PANTHER" id="PTHR10639:SF7">
    <property type="entry name" value="CLATHRIN LIGHT CHAIN"/>
    <property type="match status" value="1"/>
</dbReference>
<keyword evidence="5 6" id="KW-0968">Cytoplasmic vesicle</keyword>
<comment type="similarity">
    <text evidence="2 6">Belongs to the clathrin light chain family.</text>
</comment>
<protein>
    <recommendedName>
        <fullName evidence="6">Clathrin light chain</fullName>
    </recommendedName>
</protein>
<reference evidence="8" key="1">
    <citation type="submission" date="2021-01" db="EMBL/GenBank/DDBJ databases">
        <authorList>
            <person name="Corre E."/>
            <person name="Pelletier E."/>
            <person name="Niang G."/>
            <person name="Scheremetjew M."/>
            <person name="Finn R."/>
            <person name="Kale V."/>
            <person name="Holt S."/>
            <person name="Cochrane G."/>
            <person name="Meng A."/>
            <person name="Brown T."/>
            <person name="Cohen L."/>
        </authorList>
    </citation>
    <scope>NUCLEOTIDE SEQUENCE</scope>
    <source>
        <strain evidence="8">NY070348D</strain>
    </source>
</reference>